<dbReference type="SUPFAM" id="SSF141571">
    <property type="entry name" value="Pentapeptide repeat-like"/>
    <property type="match status" value="2"/>
</dbReference>
<dbReference type="Proteomes" id="UP000029672">
    <property type="component" value="Chromosome"/>
</dbReference>
<dbReference type="HOGENOM" id="CLU_353298_0_0_6"/>
<dbReference type="InterPro" id="IPR052949">
    <property type="entry name" value="PA_immunity-related"/>
</dbReference>
<organism evidence="2 3">
    <name type="scientific">Candidatus Francisella endociliophora</name>
    <dbReference type="NCBI Taxonomy" id="653937"/>
    <lineage>
        <taxon>Bacteria</taxon>
        <taxon>Pseudomonadati</taxon>
        <taxon>Pseudomonadota</taxon>
        <taxon>Gammaproteobacteria</taxon>
        <taxon>Thiotrichales</taxon>
        <taxon>Francisellaceae</taxon>
        <taxon>Francisella</taxon>
    </lineage>
</organism>
<dbReference type="InterPro" id="IPR029058">
    <property type="entry name" value="AB_hydrolase_fold"/>
</dbReference>
<dbReference type="AlphaFoldDB" id="A0A097EQ78"/>
<dbReference type="PANTHER" id="PTHR42999:SF1">
    <property type="entry name" value="PENTAPEPTIDE REPEAT-CONTAINING PROTEIN"/>
    <property type="match status" value="1"/>
</dbReference>
<feature type="compositionally biased region" description="Basic and acidic residues" evidence="1">
    <location>
        <begin position="403"/>
        <end position="426"/>
    </location>
</feature>
<feature type="region of interest" description="Disordered" evidence="1">
    <location>
        <begin position="398"/>
        <end position="426"/>
    </location>
</feature>
<dbReference type="InterPro" id="IPR001646">
    <property type="entry name" value="5peptide_repeat"/>
</dbReference>
<dbReference type="KEGG" id="frf:LO80_06970"/>
<evidence type="ECO:0000313" key="3">
    <source>
        <dbReference type="Proteomes" id="UP000029672"/>
    </source>
</evidence>
<protein>
    <submittedName>
        <fullName evidence="2">Uncharacterized protein</fullName>
    </submittedName>
</protein>
<dbReference type="STRING" id="1547445.LO80_06970"/>
<reference evidence="2 3" key="1">
    <citation type="submission" date="2014-10" db="EMBL/GenBank/DDBJ databases">
        <title>Whole genome sequence of Francisella endociliophora strain FSC1006, isolated from a laboratory culture of the marine ciliate Euplotes raikovi.</title>
        <authorList>
            <person name="Granberg M."/>
            <person name="Backman S."/>
            <person name="Lundmark E."/>
            <person name="Nilsson E."/>
            <person name="Karlsson E."/>
            <person name="Thelaus J."/>
            <person name="Ohrman C."/>
            <person name="Larkeryd A."/>
            <person name="Stenberg P."/>
        </authorList>
    </citation>
    <scope>NUCLEOTIDE SEQUENCE [LARGE SCALE GENOMIC DNA]</scope>
    <source>
        <strain evidence="2 3">FSC1006</strain>
    </source>
</reference>
<keyword evidence="3" id="KW-1185">Reference proteome</keyword>
<dbReference type="RefSeq" id="WP_040009918.1">
    <property type="nucleotide sequence ID" value="NZ_CP009574.1"/>
</dbReference>
<dbReference type="Pfam" id="PF00805">
    <property type="entry name" value="Pentapeptide"/>
    <property type="match status" value="1"/>
</dbReference>
<dbReference type="PANTHER" id="PTHR42999">
    <property type="entry name" value="ANTIBIOTIC RESISTANCE PROTEIN MCBG"/>
    <property type="match status" value="1"/>
</dbReference>
<dbReference type="eggNOG" id="COG1357">
    <property type="taxonomic scope" value="Bacteria"/>
</dbReference>
<evidence type="ECO:0000313" key="2">
    <source>
        <dbReference type="EMBL" id="AIT09729.1"/>
    </source>
</evidence>
<name>A0A097EQ78_9GAMM</name>
<dbReference type="OrthoDB" id="5645992at2"/>
<proteinExistence type="predicted"/>
<gene>
    <name evidence="2" type="ORF">LO80_06970</name>
</gene>
<accession>A0A097EQ78</accession>
<evidence type="ECO:0000256" key="1">
    <source>
        <dbReference type="SAM" id="MobiDB-lite"/>
    </source>
</evidence>
<sequence>MSDDKKKKKRPLDDYVANTPTVQEIDHVGKYGEEPYWLHVIQDVDTVNDWFEHPIQLHAVNKPSYAKDWTKAAHNLIHQKVKDLDKDWQEQSIDSIEHDDTDFTDLDARGGAIIANTFKKGTDFSDAKFDKAKIGGGVYEDCKFTNNSFTSAQIGFLEFINCSFSNVNFDKVSFREVIFRNCKFKDCSFVSTQFHTSDIYDSDIVDCVFNKEFWYLSEIHRNTFTNNEFNKSQFSGVLIKDCNFKDNSFLKNTTIQSGVFDCEFSNNQWLKCGFTNNSDYRNVTFYNENIHQCNFARADWVNVEVQNSKFYNNDFESTEFHSSSFADCELVGDNFATAIFSEDSKLVGCDLLQVNVTGATIRGNGVTIYNCILDKFIYAFAMLPKDFDESQLKRTSQAQVKPLTDKDLRKPRDAEDSDKDTSKPLKNLPDKDAAVLCELVYEESFLRSITRQKDKSLADFLYLSKGVIDTDVLPILSDSARLDYENYADYYYPVLDKYKLVAVNPSSSDGYFSIAIANKNDGKNIGIYVITRGSYNMYNYLSDIDMASSFLPGIFHEGISFVKSILASNSNVKYLGFSGHSLGGSVSQAQTVYFEAEQDKKYTISKCKNFEPFGIGNILSNLNNSTSVNTDLMARYKGTPKAYSSLISNFYRVGDLVSEKELDAILGRVNKIETNYTMGESMERGKKFDIPEEPPKWWEDPVIRRNQNDINTQMGATQILIDRMYSLHTMTNYKYQGFNPSLEANSLNIDNVEILIAKGSTSDKENYNFVFQAINGFKEIK</sequence>
<dbReference type="EMBL" id="CP009574">
    <property type="protein sequence ID" value="AIT09729.1"/>
    <property type="molecule type" value="Genomic_DNA"/>
</dbReference>
<dbReference type="Gene3D" id="2.160.20.80">
    <property type="entry name" value="E3 ubiquitin-protein ligase SopA"/>
    <property type="match status" value="2"/>
</dbReference>
<dbReference type="SUPFAM" id="SSF53474">
    <property type="entry name" value="alpha/beta-Hydrolases"/>
    <property type="match status" value="1"/>
</dbReference>